<dbReference type="GO" id="GO:0004497">
    <property type="term" value="F:monooxygenase activity"/>
    <property type="evidence" value="ECO:0007669"/>
    <property type="project" value="UniProtKB-ARBA"/>
</dbReference>
<gene>
    <name evidence="8" type="ORF">GCM10025874_10120</name>
</gene>
<evidence type="ECO:0000313" key="8">
    <source>
        <dbReference type="EMBL" id="GMA27759.1"/>
    </source>
</evidence>
<dbReference type="Gene3D" id="3.30.9.10">
    <property type="entry name" value="D-Amino Acid Oxidase, subunit A, domain 2"/>
    <property type="match status" value="1"/>
</dbReference>
<feature type="region of interest" description="Disordered" evidence="6">
    <location>
        <begin position="417"/>
        <end position="438"/>
    </location>
</feature>
<dbReference type="GO" id="GO:0051537">
    <property type="term" value="F:2 iron, 2 sulfur cluster binding"/>
    <property type="evidence" value="ECO:0007669"/>
    <property type="project" value="UniProtKB-KW"/>
</dbReference>
<feature type="domain" description="Rieske" evidence="7">
    <location>
        <begin position="415"/>
        <end position="500"/>
    </location>
</feature>
<dbReference type="SUPFAM" id="SSF51905">
    <property type="entry name" value="FAD/NAD(P)-binding domain"/>
    <property type="match status" value="1"/>
</dbReference>
<evidence type="ECO:0000256" key="3">
    <source>
        <dbReference type="ARBA" id="ARBA00023004"/>
    </source>
</evidence>
<dbReference type="SUPFAM" id="SSF50022">
    <property type="entry name" value="ISP domain"/>
    <property type="match status" value="1"/>
</dbReference>
<evidence type="ECO:0000256" key="1">
    <source>
        <dbReference type="ARBA" id="ARBA00022714"/>
    </source>
</evidence>
<evidence type="ECO:0000259" key="7">
    <source>
        <dbReference type="PROSITE" id="PS51296"/>
    </source>
</evidence>
<evidence type="ECO:0000256" key="2">
    <source>
        <dbReference type="ARBA" id="ARBA00022723"/>
    </source>
</evidence>
<dbReference type="PANTHER" id="PTHR13847:SF274">
    <property type="entry name" value="RIESKE 2FE-2S IRON-SULFUR PROTEIN YHFW-RELATED"/>
    <property type="match status" value="1"/>
</dbReference>
<dbReference type="Gene3D" id="3.50.50.60">
    <property type="entry name" value="FAD/NAD(P)-binding domain"/>
    <property type="match status" value="1"/>
</dbReference>
<dbReference type="Proteomes" id="UP001157160">
    <property type="component" value="Unassembled WGS sequence"/>
</dbReference>
<comment type="caution">
    <text evidence="8">The sequence shown here is derived from an EMBL/GenBank/DDBJ whole genome shotgun (WGS) entry which is preliminary data.</text>
</comment>
<dbReference type="PRINTS" id="PR00162">
    <property type="entry name" value="RIESKE"/>
</dbReference>
<dbReference type="Gene3D" id="2.102.10.10">
    <property type="entry name" value="Rieske [2Fe-2S] iron-sulphur domain"/>
    <property type="match status" value="1"/>
</dbReference>
<dbReference type="InterPro" id="IPR036188">
    <property type="entry name" value="FAD/NAD-bd_sf"/>
</dbReference>
<dbReference type="GO" id="GO:0016705">
    <property type="term" value="F:oxidoreductase activity, acting on paired donors, with incorporation or reduction of molecular oxygen"/>
    <property type="evidence" value="ECO:0007669"/>
    <property type="project" value="UniProtKB-ARBA"/>
</dbReference>
<keyword evidence="4" id="KW-0411">Iron-sulfur</keyword>
<evidence type="ECO:0000313" key="9">
    <source>
        <dbReference type="Proteomes" id="UP001157160"/>
    </source>
</evidence>
<dbReference type="InterPro" id="IPR017941">
    <property type="entry name" value="Rieske_2Fe-2S"/>
</dbReference>
<sequence length="500" mass="53464">MTSHRTTSLWRSRPHDIPSTAFVEDRYDDAVVGGGLTGLLTALLLARRGRRVVVVEAREIGSVATGNSTAKLSLLQGSQLQSIRSSNIAAVLRAYVDANRAGQRLVLDLAEELGVAVQRRDAVSYATTEQGRRTVEAEHRVAQEAGLETQLVDAVPELPFPVTGAVVLRDQAQFDAMELLAALARAVVAVGGAIHQEVRVRSVGLEDAGAVLRTDRGEIRAERAVLATGAPVLDRGLYFAKLEPMRSYAAAFSVPGRIPAGMHLSVDAPSRSLRTAPDGDRELLLVGGEGHPVGRRARTHEAQEALLAWTEEHFPGAERLHAWSAQDYSTPHHVPFVGWLPRGRGRLYVATGYEKWGMTNAAAAALTLAGDLEGGTPEWARTLHRRPTLPRAMGRGIGVNAAVGWWMLKGWTAALRAPRSGPAPREGRGTIRRSGSGPVAISTVEGRTCAVSAVCPHLGGVLGWNEAERSWDCPLHGSRFEADGALIEGPATRGLAPARP</sequence>
<dbReference type="GO" id="GO:0005737">
    <property type="term" value="C:cytoplasm"/>
    <property type="evidence" value="ECO:0007669"/>
    <property type="project" value="TreeGrafter"/>
</dbReference>
<proteinExistence type="predicted"/>
<dbReference type="InterPro" id="IPR006076">
    <property type="entry name" value="FAD-dep_OxRdtase"/>
</dbReference>
<keyword evidence="5" id="KW-1015">Disulfide bond</keyword>
<evidence type="ECO:0000256" key="5">
    <source>
        <dbReference type="ARBA" id="ARBA00023157"/>
    </source>
</evidence>
<dbReference type="AlphaFoldDB" id="A0AA37UBV8"/>
<dbReference type="EMBL" id="BSUL01000001">
    <property type="protein sequence ID" value="GMA27759.1"/>
    <property type="molecule type" value="Genomic_DNA"/>
</dbReference>
<name>A0AA37UBV8_9MICO</name>
<dbReference type="RefSeq" id="WP_284230604.1">
    <property type="nucleotide sequence ID" value="NZ_BSUL01000001.1"/>
</dbReference>
<dbReference type="GO" id="GO:0016020">
    <property type="term" value="C:membrane"/>
    <property type="evidence" value="ECO:0007669"/>
    <property type="project" value="InterPro"/>
</dbReference>
<evidence type="ECO:0000256" key="4">
    <source>
        <dbReference type="ARBA" id="ARBA00023014"/>
    </source>
</evidence>
<dbReference type="Pfam" id="PF00355">
    <property type="entry name" value="Rieske"/>
    <property type="match status" value="1"/>
</dbReference>
<keyword evidence="9" id="KW-1185">Reference proteome</keyword>
<dbReference type="InterPro" id="IPR036922">
    <property type="entry name" value="Rieske_2Fe-2S_sf"/>
</dbReference>
<protein>
    <submittedName>
        <fullName evidence="8">FAD-dependent oxidoreductase</fullName>
    </submittedName>
</protein>
<keyword evidence="1" id="KW-0001">2Fe-2S</keyword>
<dbReference type="GO" id="GO:0046872">
    <property type="term" value="F:metal ion binding"/>
    <property type="evidence" value="ECO:0007669"/>
    <property type="project" value="UniProtKB-KW"/>
</dbReference>
<accession>A0AA37UBV8</accession>
<dbReference type="PROSITE" id="PS51296">
    <property type="entry name" value="RIESKE"/>
    <property type="match status" value="1"/>
</dbReference>
<dbReference type="InterPro" id="IPR005805">
    <property type="entry name" value="Rieske_Fe-S_prot_C"/>
</dbReference>
<keyword evidence="3" id="KW-0408">Iron</keyword>
<keyword evidence="2" id="KW-0479">Metal-binding</keyword>
<dbReference type="Pfam" id="PF01266">
    <property type="entry name" value="DAO"/>
    <property type="match status" value="1"/>
</dbReference>
<reference evidence="8 9" key="1">
    <citation type="journal article" date="2014" name="Int. J. Syst. Evol. Microbiol.">
        <title>Complete genome sequence of Corynebacterium casei LMG S-19264T (=DSM 44701T), isolated from a smear-ripened cheese.</title>
        <authorList>
            <consortium name="US DOE Joint Genome Institute (JGI-PGF)"/>
            <person name="Walter F."/>
            <person name="Albersmeier A."/>
            <person name="Kalinowski J."/>
            <person name="Ruckert C."/>
        </authorList>
    </citation>
    <scope>NUCLEOTIDE SEQUENCE [LARGE SCALE GENOMIC DNA]</scope>
    <source>
        <strain evidence="8 9">NBRC 112289</strain>
    </source>
</reference>
<evidence type="ECO:0000256" key="6">
    <source>
        <dbReference type="SAM" id="MobiDB-lite"/>
    </source>
</evidence>
<organism evidence="8 9">
    <name type="scientific">Arenivirga flava</name>
    <dbReference type="NCBI Taxonomy" id="1930060"/>
    <lineage>
        <taxon>Bacteria</taxon>
        <taxon>Bacillati</taxon>
        <taxon>Actinomycetota</taxon>
        <taxon>Actinomycetes</taxon>
        <taxon>Micrococcales</taxon>
        <taxon>Microbacteriaceae</taxon>
        <taxon>Arenivirga</taxon>
    </lineage>
</organism>
<dbReference type="PANTHER" id="PTHR13847">
    <property type="entry name" value="SARCOSINE DEHYDROGENASE-RELATED"/>
    <property type="match status" value="1"/>
</dbReference>